<dbReference type="VEuPathDB" id="TriTrypDB:ECC02_002464"/>
<feature type="compositionally biased region" description="Polar residues" evidence="1">
    <location>
        <begin position="495"/>
        <end position="506"/>
    </location>
</feature>
<feature type="compositionally biased region" description="Polar residues" evidence="1">
    <location>
        <begin position="283"/>
        <end position="309"/>
    </location>
</feature>
<dbReference type="Proteomes" id="UP000583944">
    <property type="component" value="Unassembled WGS sequence"/>
</dbReference>
<feature type="compositionally biased region" description="Polar residues" evidence="1">
    <location>
        <begin position="338"/>
        <end position="377"/>
    </location>
</feature>
<feature type="compositionally biased region" description="Low complexity" evidence="1">
    <location>
        <begin position="558"/>
        <end position="584"/>
    </location>
</feature>
<evidence type="ECO:0000313" key="3">
    <source>
        <dbReference type="Proteomes" id="UP000583944"/>
    </source>
</evidence>
<evidence type="ECO:0000313" key="2">
    <source>
        <dbReference type="EMBL" id="KAF5224521.1"/>
    </source>
</evidence>
<feature type="compositionally biased region" description="Polar residues" evidence="1">
    <location>
        <begin position="196"/>
        <end position="213"/>
    </location>
</feature>
<organism evidence="2 3">
    <name type="scientific">Trypanosoma cruzi</name>
    <dbReference type="NCBI Taxonomy" id="5693"/>
    <lineage>
        <taxon>Eukaryota</taxon>
        <taxon>Discoba</taxon>
        <taxon>Euglenozoa</taxon>
        <taxon>Kinetoplastea</taxon>
        <taxon>Metakinetoplastina</taxon>
        <taxon>Trypanosomatida</taxon>
        <taxon>Trypanosomatidae</taxon>
        <taxon>Trypanosoma</taxon>
        <taxon>Schizotrypanum</taxon>
    </lineage>
</organism>
<reference evidence="2 3" key="1">
    <citation type="journal article" date="2019" name="Genome Biol. Evol.">
        <title>Nanopore Sequencing Significantly Improves Genome Assembly of the Protozoan Parasite Trypanosoma cruzi.</title>
        <authorList>
            <person name="Diaz-Viraque F."/>
            <person name="Pita S."/>
            <person name="Greif G."/>
            <person name="de Souza R.C.M."/>
            <person name="Iraola G."/>
            <person name="Robello C."/>
        </authorList>
    </citation>
    <scope>NUCLEOTIDE SEQUENCE [LARGE SCALE GENOMIC DNA]</scope>
    <source>
        <strain evidence="2 3">Berenice</strain>
    </source>
</reference>
<feature type="compositionally biased region" description="Polar residues" evidence="1">
    <location>
        <begin position="423"/>
        <end position="441"/>
    </location>
</feature>
<protein>
    <submittedName>
        <fullName evidence="2">Flagellum attachment zone protein 2</fullName>
    </submittedName>
</protein>
<accession>A0A7J6YCR1</accession>
<sequence length="1424" mass="161517">MQEDYPVNLRVEMTPDGSSVVLPGSITITRTTISVFKLCEASDEEPLFVGVCSVPLIRFARVPSTVLTSADSLVLTGASGHLFINAALSAGIVPAKDGSTVSARTASTSLFPGSSREEPTGDELQRLDNPARWENLRLDFPSDEDYDRCVEALLARHAEDITAEYMRSTRLAGNKTQTADKIPKKILSVRAADESIASNRSPNQRSRNTQDYTVTKGDLSEFMQSCRSSPMELGSPRGDSYLVQASKIPASRPSESFKELGTPQSELRTPHESQHGRILPNRSHPTASQRELPTPHASLNGSNFMQGSPSAKGLPVRSNPTNSRRELGTPSELRTPHESQNSRILPNRSHPTASQRELPTPHASLNGSNFMQGSQNAKGLPVRSNPTNSRRELGTPSELRTPQGSRMDSVRELPPDAVLMPKSLNNNSVHAQTPHSTSSLRTGDDFGRTRHPGSVGRPTSLGPNAVPSTPGSSHAMHVAPASSQNDDPVGKFPYQSPSDLTVTQRSSRARTEHQRFLRNVMKFMHHRLHLMQYLHKELVHEAYLVEEAKLFGGRGRGSRSASMSRSLSHSLSHSISRPTSVSPRSSRRVALSTIAEESSRLREIEARLRSVEKLQREAEQDRQEALRLRNEAEKKLEAASHEVANAPRHSFSSRNMMEPQKNDIPVRSQSPILRTGQQHPLQKNDSTDVLHAPYPEKHRGSELSRMSRPSTVLTGSGQLAFASSQQLHHFQPAEALTEVEYSNTILDRYIYGDEWHLLYPVREEDVRFCALIDTCLILKLPRRLVTITNVSLDQPGMRITAEIHHSRDHLPRETIERRFTTQPFLFLKRLYEIRHCFPESPAALGQFYRGNRHGSRGTSRAVTPRGNHTNSLSYLRVADEEIDSVEDGDITTEGSMTGMNGRMRELERITQERVQQREQERIRERERKQKFFQQERLRQQLGQLERDEDSRRSRIVLSEAQERQDAGCKTDWNHKKPIAVLQNALEVEEQVQRAEVEAGYARQLQVLARAQNRNFTFVRMFTQERERRWRVADQEREDRLVLDLMMNPRVLVGVASQTEVDERCCRQRLIEAEAKQRRQIYANMRSFLIDVLQDRVEAIVGDERTARMILAADEMKEWLDIVCEGKTPTSGGVPRAAFFSPQAWQALFAEEVAERTHLVSDEERRRRLFRREFVFTTEDAARNEIELKELDEHVFMLESIMHCNRAMLERRRQERKDMTNLSNEEQYYRKGVLSEEQDEWEVLVELFDSGLNDVLVEEAARLAAEAAMADLESPQRRRRVTGTPRQAKPFHYMTFVPEDMDHPPSANLAIEGILGCSINKNLEVTSIERPLPKVEEDDLQFQAGDMILDVAGYSLHSLSHLREVLSNRTMQIQHEAREEFVDLPEEELTVNPALQKYVDVLCEHHNFLVQVLRGCDIFQIIVKS</sequence>
<comment type="caution">
    <text evidence="2">The sequence shown here is derived from an EMBL/GenBank/DDBJ whole genome shotgun (WGS) entry which is preliminary data.</text>
</comment>
<proteinExistence type="predicted"/>
<dbReference type="VEuPathDB" id="TriTrypDB:BCY84_19425"/>
<feature type="region of interest" description="Disordered" evidence="1">
    <location>
        <begin position="638"/>
        <end position="664"/>
    </location>
</feature>
<dbReference type="EMBL" id="JABDHM010000012">
    <property type="protein sequence ID" value="KAF5224521.1"/>
    <property type="molecule type" value="Genomic_DNA"/>
</dbReference>
<feature type="region of interest" description="Disordered" evidence="1">
    <location>
        <begin position="553"/>
        <end position="589"/>
    </location>
</feature>
<feature type="region of interest" description="Disordered" evidence="1">
    <location>
        <begin position="676"/>
        <end position="709"/>
    </location>
</feature>
<name>A0A7J6YCR1_TRYCR</name>
<feature type="region of interest" description="Disordered" evidence="1">
    <location>
        <begin position="248"/>
        <end position="511"/>
    </location>
</feature>
<feature type="region of interest" description="Disordered" evidence="1">
    <location>
        <begin position="193"/>
        <end position="215"/>
    </location>
</feature>
<evidence type="ECO:0000256" key="1">
    <source>
        <dbReference type="SAM" id="MobiDB-lite"/>
    </source>
</evidence>
<gene>
    <name evidence="2" type="ORF">ECC02_002464</name>
</gene>